<dbReference type="EMBL" id="CP103836">
    <property type="protein sequence ID" value="WOB50952.1"/>
    <property type="molecule type" value="Genomic_DNA"/>
</dbReference>
<accession>A0AAU0BDF0</accession>
<name>A0AAU0BDF0_9XANT</name>
<feature type="transmembrane region" description="Helical" evidence="1">
    <location>
        <begin position="101"/>
        <end position="119"/>
    </location>
</feature>
<evidence type="ECO:0000256" key="1">
    <source>
        <dbReference type="SAM" id="Phobius"/>
    </source>
</evidence>
<evidence type="ECO:0000313" key="2">
    <source>
        <dbReference type="EMBL" id="WOB50952.1"/>
    </source>
</evidence>
<reference evidence="2 3" key="1">
    <citation type="submission" date="2022-08" db="EMBL/GenBank/DDBJ databases">
        <title>Whole genome sequencing-based tracing of a 2022 introduction and outbreak of Xanthomonas hortorum pv. pelargonii.</title>
        <authorList>
            <person name="Iruegas-Bocardo F."/>
            <person name="Weisberg A.K."/>
            <person name="Riutta E.R."/>
            <person name="Kilday K."/>
            <person name="Bonkowski J.C."/>
            <person name="Creswell T."/>
            <person name="Daughtrey M.L."/>
            <person name="Rane K."/>
            <person name="Grunwald N.J."/>
            <person name="Chang J.H."/>
            <person name="Putnam M.L."/>
        </authorList>
    </citation>
    <scope>NUCLEOTIDE SEQUENCE [LARGE SCALE GENOMIC DNA]</scope>
    <source>
        <strain evidence="2 3">22-323</strain>
    </source>
</reference>
<keyword evidence="3" id="KW-1185">Reference proteome</keyword>
<keyword evidence="1" id="KW-0472">Membrane</keyword>
<feature type="transmembrane region" description="Helical" evidence="1">
    <location>
        <begin position="77"/>
        <end position="95"/>
    </location>
</feature>
<feature type="transmembrane region" description="Helical" evidence="1">
    <location>
        <begin position="47"/>
        <end position="70"/>
    </location>
</feature>
<dbReference type="Proteomes" id="UP001302716">
    <property type="component" value="Chromosome"/>
</dbReference>
<protein>
    <submittedName>
        <fullName evidence="2">Uncharacterized protein</fullName>
    </submittedName>
</protein>
<feature type="transmembrane region" description="Helical" evidence="1">
    <location>
        <begin position="12"/>
        <end position="35"/>
    </location>
</feature>
<gene>
    <name evidence="2" type="ORF">NYR97_06100</name>
</gene>
<proteinExistence type="predicted"/>
<keyword evidence="1" id="KW-1133">Transmembrane helix</keyword>
<sequence length="132" mass="14386">MQAKTPFASRLAASFMAVLVAMHLLVTLDLLFKFFPATPEFLAMWSISVWAKLLWAATCAFGAVAVLMLYRRAWLGFFASIVFCVGLYFASVQLWGAVKGGFWLAVGVTVLALVGAMRSNNSFKPNPLRGSA</sequence>
<dbReference type="AlphaFoldDB" id="A0AAU0BDF0"/>
<organism evidence="2 3">
    <name type="scientific">Xanthomonas hydrangeae</name>
    <dbReference type="NCBI Taxonomy" id="2775159"/>
    <lineage>
        <taxon>Bacteria</taxon>
        <taxon>Pseudomonadati</taxon>
        <taxon>Pseudomonadota</taxon>
        <taxon>Gammaproteobacteria</taxon>
        <taxon>Lysobacterales</taxon>
        <taxon>Lysobacteraceae</taxon>
        <taxon>Xanthomonas</taxon>
    </lineage>
</organism>
<evidence type="ECO:0000313" key="3">
    <source>
        <dbReference type="Proteomes" id="UP001302716"/>
    </source>
</evidence>
<keyword evidence="1" id="KW-0812">Transmembrane</keyword>
<dbReference type="RefSeq" id="WP_316697098.1">
    <property type="nucleotide sequence ID" value="NZ_CP103836.1"/>
</dbReference>